<dbReference type="EMBL" id="FZOW01000013">
    <property type="protein sequence ID" value="SNT31254.1"/>
    <property type="molecule type" value="Genomic_DNA"/>
</dbReference>
<evidence type="ECO:0000313" key="2">
    <source>
        <dbReference type="EMBL" id="SNT31254.1"/>
    </source>
</evidence>
<dbReference type="InterPro" id="IPR051943">
    <property type="entry name" value="TRAFAC_Dynamin-like_GTPase"/>
</dbReference>
<organism evidence="2 3">
    <name type="scientific">Rhodococcoides kyotonense</name>
    <dbReference type="NCBI Taxonomy" id="398843"/>
    <lineage>
        <taxon>Bacteria</taxon>
        <taxon>Bacillati</taxon>
        <taxon>Actinomycetota</taxon>
        <taxon>Actinomycetes</taxon>
        <taxon>Mycobacteriales</taxon>
        <taxon>Nocardiaceae</taxon>
        <taxon>Rhodococcoides</taxon>
    </lineage>
</organism>
<dbReference type="PANTHER" id="PTHR43681">
    <property type="entry name" value="TRANSMEMBRANE GTPASE FZO"/>
    <property type="match status" value="1"/>
</dbReference>
<dbReference type="InterPro" id="IPR027417">
    <property type="entry name" value="P-loop_NTPase"/>
</dbReference>
<proteinExistence type="predicted"/>
<reference evidence="3" key="1">
    <citation type="submission" date="2017-06" db="EMBL/GenBank/DDBJ databases">
        <authorList>
            <person name="Varghese N."/>
            <person name="Submissions S."/>
        </authorList>
    </citation>
    <scope>NUCLEOTIDE SEQUENCE [LARGE SCALE GENOMIC DNA]</scope>
    <source>
        <strain evidence="3">JCM 23211</strain>
    </source>
</reference>
<dbReference type="AlphaFoldDB" id="A0A239LNQ2"/>
<dbReference type="Pfam" id="PF00350">
    <property type="entry name" value="Dynamin_N"/>
    <property type="match status" value="1"/>
</dbReference>
<dbReference type="RefSeq" id="WP_245865988.1">
    <property type="nucleotide sequence ID" value="NZ_FZOW01000013.1"/>
</dbReference>
<evidence type="ECO:0000259" key="1">
    <source>
        <dbReference type="Pfam" id="PF00350"/>
    </source>
</evidence>
<dbReference type="Gene3D" id="3.40.50.300">
    <property type="entry name" value="P-loop containing nucleotide triphosphate hydrolases"/>
    <property type="match status" value="1"/>
</dbReference>
<evidence type="ECO:0000313" key="3">
    <source>
        <dbReference type="Proteomes" id="UP000198327"/>
    </source>
</evidence>
<dbReference type="Proteomes" id="UP000198327">
    <property type="component" value="Unassembled WGS sequence"/>
</dbReference>
<feature type="domain" description="Dynamin N-terminal" evidence="1">
    <location>
        <begin position="41"/>
        <end position="147"/>
    </location>
</feature>
<dbReference type="InterPro" id="IPR045063">
    <property type="entry name" value="Dynamin_N"/>
</dbReference>
<name>A0A239LNQ2_9NOCA</name>
<keyword evidence="3" id="KW-1185">Reference proteome</keyword>
<gene>
    <name evidence="2" type="ORF">SAMN05421642_113144</name>
</gene>
<accession>A0A239LNQ2</accession>
<protein>
    <submittedName>
        <fullName evidence="2">Dynamin family protein</fullName>
    </submittedName>
</protein>
<sequence length="453" mass="49400">MTDLDRAHALLIEARAVLGSDRVVDARIVDIRARLDSPLRIALAGTVKAGKSTLLNALVGEEIAPSDATECTRVVTWFVRGRIPSIAVTTEGRTRALPVERTDGRLILDLGDVPADRVERLEVTWPSSLLERYTVVDTPGTASNSRDVSRRTMALLAPSSGHREVDAVVYLTRDLQPSDVDILDGLRGAGAAGPLGVIVVHSRVDEARGEQDSSILPVSGLLALRGRTLRQREFDAFLTLASVPDLERSLLSVDRFAKADLPVDSTERRTLARRFGLFGIRSAVSIVRSGVSSAPELAAELVRRSGVAELEHRIDVHFGARHTQSKIHDALTSVQKLLEARLDARSAPLLRRVDRALAEDHLFEELTVLASLQTDPLATTEWQRNALDGILGGRGLDPATRLGLPENTGTDDVVRTARAALRYWRFQLSNPLLSPRTTRAYRAAARSAEAILH</sequence>
<dbReference type="PANTHER" id="PTHR43681:SF1">
    <property type="entry name" value="SARCALUMENIN"/>
    <property type="match status" value="1"/>
</dbReference>
<dbReference type="SUPFAM" id="SSF52540">
    <property type="entry name" value="P-loop containing nucleoside triphosphate hydrolases"/>
    <property type="match status" value="1"/>
</dbReference>